<dbReference type="AlphaFoldDB" id="A0A9W8KWF2"/>
<feature type="region of interest" description="Disordered" evidence="1">
    <location>
        <begin position="1"/>
        <end position="52"/>
    </location>
</feature>
<dbReference type="OrthoDB" id="5545426at2759"/>
<evidence type="ECO:0000313" key="2">
    <source>
        <dbReference type="EMBL" id="KAJ2673577.1"/>
    </source>
</evidence>
<proteinExistence type="predicted"/>
<evidence type="ECO:0000256" key="1">
    <source>
        <dbReference type="SAM" id="MobiDB-lite"/>
    </source>
</evidence>
<feature type="compositionally biased region" description="Polar residues" evidence="1">
    <location>
        <begin position="23"/>
        <end position="51"/>
    </location>
</feature>
<gene>
    <name evidence="2" type="ORF">GGI25_004678</name>
</gene>
<dbReference type="EMBL" id="JANBTW010000067">
    <property type="protein sequence ID" value="KAJ2673577.1"/>
    <property type="molecule type" value="Genomic_DNA"/>
</dbReference>
<comment type="caution">
    <text evidence="2">The sequence shown here is derived from an EMBL/GenBank/DDBJ whole genome shotgun (WGS) entry which is preliminary data.</text>
</comment>
<organism evidence="2 3">
    <name type="scientific">Coemansia spiralis</name>
    <dbReference type="NCBI Taxonomy" id="417178"/>
    <lineage>
        <taxon>Eukaryota</taxon>
        <taxon>Fungi</taxon>
        <taxon>Fungi incertae sedis</taxon>
        <taxon>Zoopagomycota</taxon>
        <taxon>Kickxellomycotina</taxon>
        <taxon>Kickxellomycetes</taxon>
        <taxon>Kickxellales</taxon>
        <taxon>Kickxellaceae</taxon>
        <taxon>Coemansia</taxon>
    </lineage>
</organism>
<dbReference type="Proteomes" id="UP001151518">
    <property type="component" value="Unassembled WGS sequence"/>
</dbReference>
<name>A0A9W8KWF2_9FUNG</name>
<evidence type="ECO:0000313" key="3">
    <source>
        <dbReference type="Proteomes" id="UP001151518"/>
    </source>
</evidence>
<reference evidence="2" key="1">
    <citation type="submission" date="2022-07" db="EMBL/GenBank/DDBJ databases">
        <title>Phylogenomic reconstructions and comparative analyses of Kickxellomycotina fungi.</title>
        <authorList>
            <person name="Reynolds N.K."/>
            <person name="Stajich J.E."/>
            <person name="Barry K."/>
            <person name="Grigoriev I.V."/>
            <person name="Crous P."/>
            <person name="Smith M.E."/>
        </authorList>
    </citation>
    <scope>NUCLEOTIDE SEQUENCE</scope>
    <source>
        <strain evidence="2">NRRL 3115</strain>
    </source>
</reference>
<accession>A0A9W8KWF2</accession>
<sequence>MSSLSPSSSLSYRPHISRRRSSAGANNNSLHIDTDTASWEQQHQQMPSPGSMSAIEHTYVCKKCGLGTELLSVYMPHTAYPCGEQPMENSWGKL</sequence>
<protein>
    <submittedName>
        <fullName evidence="2">Uncharacterized protein</fullName>
    </submittedName>
</protein>
<feature type="compositionally biased region" description="Low complexity" evidence="1">
    <location>
        <begin position="1"/>
        <end position="11"/>
    </location>
</feature>